<feature type="zinc finger region" description="C3H1-type" evidence="4">
    <location>
        <begin position="48"/>
        <end position="75"/>
    </location>
</feature>
<feature type="region of interest" description="Disordered" evidence="5">
    <location>
        <begin position="507"/>
        <end position="526"/>
    </location>
</feature>
<feature type="compositionally biased region" description="Basic and acidic residues" evidence="5">
    <location>
        <begin position="128"/>
        <end position="145"/>
    </location>
</feature>
<feature type="region of interest" description="Disordered" evidence="5">
    <location>
        <begin position="1"/>
        <end position="48"/>
    </location>
</feature>
<feature type="region of interest" description="Disordered" evidence="5">
    <location>
        <begin position="418"/>
        <end position="485"/>
    </location>
</feature>
<evidence type="ECO:0000256" key="3">
    <source>
        <dbReference type="ARBA" id="ARBA00022833"/>
    </source>
</evidence>
<proteinExistence type="predicted"/>
<keyword evidence="1 4" id="KW-0479">Metal-binding</keyword>
<protein>
    <recommendedName>
        <fullName evidence="6">C3H1-type domain-containing protein</fullName>
    </recommendedName>
</protein>
<dbReference type="GO" id="GO:0008270">
    <property type="term" value="F:zinc ion binding"/>
    <property type="evidence" value="ECO:0007669"/>
    <property type="project" value="UniProtKB-KW"/>
</dbReference>
<dbReference type="InterPro" id="IPR036855">
    <property type="entry name" value="Znf_CCCH_sf"/>
</dbReference>
<dbReference type="InterPro" id="IPR000571">
    <property type="entry name" value="Znf_CCCH"/>
</dbReference>
<feature type="compositionally biased region" description="Acidic residues" evidence="5">
    <location>
        <begin position="896"/>
        <end position="905"/>
    </location>
</feature>
<sequence length="905" mass="93760">MSTPESHPDGDRERTRDRDRDRDYDRPDRPEKSNSKQKSANAGSKSKDLSHVPCKFFKVGGCTAGSSCPFSHNLPEPGQKETCAWFVKGNCKFGHKCALAHILPGQDMSMDRKNKKAAQQAAAAASGKDGDKGGREGKKGGKREGATSGPGAQGKNALLAGGSTAPTRILNAGPSASSTTGRPPMNLTLKASISPSAPAPPLQDSDFASFDGLDDMEDDHKSKSNDPSNHIDSGESAPASVPLPPSAPRSSSATVQNDFGPIGSPPNNRTMDQMSPTRLNGKSTTFSPGTSPRGPSHINGINLSSSPNTNQAGLPSSPFSAPGTQTTFRPSSYSASRGLGAGGVASSLGSGLAMMGGRRGWGDADGSATAGFSDLLSASVNQRRPSGLSGSVTRTEYDVSFEYDEYVGAKNLRRVPRNHDSAVDDGDLEDFIPGSLSELLTPEERNRRMSRSNSGQPGSGLPANANALKPGEGPDLTAGSGLGHRYSRSVPAPSLLGDIKSIWADTSAHPLPSSPSNHPTHRTTPSTASLASRFEGLNIGGGIDDNNLGFGVGSPSSIGMISPSNASAAFLPGFHQQYLAAKAKQAQQVQLGQGGQGGLARGMRGSSNPLYAGNNSGVPTNSIASNYLQPLGAGISGSPSSVTLHTHVHGNTQHTYRTTPSPFDLTQGLHQPQSQLQSQPHQQQQQQQHHHHQQQQQQQQQHRGGLLAAARPIPANGDQDDIVGPHVLSPSTRALQAHAPGQSLPQGLAAGLSRIHALPPMNIISPGTPGSAFMGGASGSVTFGTIAGAPPGSVGSVGGMGNGEWQSNFAVHQGHGFQQHQYQQQQMQQGGLGGMVPSGSPTPDPNAKKSYSAVASRLGSNTPTPGHMAPPGLTRNPAGSGGYAVVPQQETRARDDDDELFDMDG</sequence>
<dbReference type="PROSITE" id="PS50103">
    <property type="entry name" value="ZF_C3H1"/>
    <property type="match status" value="2"/>
</dbReference>
<evidence type="ECO:0000313" key="8">
    <source>
        <dbReference type="Proteomes" id="UP000307440"/>
    </source>
</evidence>
<dbReference type="Gene3D" id="4.10.1000.10">
    <property type="entry name" value="Zinc finger, CCCH-type"/>
    <property type="match status" value="1"/>
</dbReference>
<feature type="region of interest" description="Disordered" evidence="5">
    <location>
        <begin position="652"/>
        <end position="705"/>
    </location>
</feature>
<evidence type="ECO:0000256" key="5">
    <source>
        <dbReference type="SAM" id="MobiDB-lite"/>
    </source>
</evidence>
<feature type="compositionally biased region" description="Low complexity" evidence="5">
    <location>
        <begin position="117"/>
        <end position="127"/>
    </location>
</feature>
<accession>A0A5C3KI64</accession>
<feature type="domain" description="C3H1-type" evidence="6">
    <location>
        <begin position="48"/>
        <end position="75"/>
    </location>
</feature>
<reference evidence="7 8" key="1">
    <citation type="journal article" date="2019" name="Nat. Ecol. Evol.">
        <title>Megaphylogeny resolves global patterns of mushroom evolution.</title>
        <authorList>
            <person name="Varga T."/>
            <person name="Krizsan K."/>
            <person name="Foldi C."/>
            <person name="Dima B."/>
            <person name="Sanchez-Garcia M."/>
            <person name="Sanchez-Ramirez S."/>
            <person name="Szollosi G.J."/>
            <person name="Szarkandi J.G."/>
            <person name="Papp V."/>
            <person name="Albert L."/>
            <person name="Andreopoulos W."/>
            <person name="Angelini C."/>
            <person name="Antonin V."/>
            <person name="Barry K.W."/>
            <person name="Bougher N.L."/>
            <person name="Buchanan P."/>
            <person name="Buyck B."/>
            <person name="Bense V."/>
            <person name="Catcheside P."/>
            <person name="Chovatia M."/>
            <person name="Cooper J."/>
            <person name="Damon W."/>
            <person name="Desjardin D."/>
            <person name="Finy P."/>
            <person name="Geml J."/>
            <person name="Haridas S."/>
            <person name="Hughes K."/>
            <person name="Justo A."/>
            <person name="Karasinski D."/>
            <person name="Kautmanova I."/>
            <person name="Kiss B."/>
            <person name="Kocsube S."/>
            <person name="Kotiranta H."/>
            <person name="LaButti K.M."/>
            <person name="Lechner B.E."/>
            <person name="Liimatainen K."/>
            <person name="Lipzen A."/>
            <person name="Lukacs Z."/>
            <person name="Mihaltcheva S."/>
            <person name="Morgado L.N."/>
            <person name="Niskanen T."/>
            <person name="Noordeloos M.E."/>
            <person name="Ohm R.A."/>
            <person name="Ortiz-Santana B."/>
            <person name="Ovrebo C."/>
            <person name="Racz N."/>
            <person name="Riley R."/>
            <person name="Savchenko A."/>
            <person name="Shiryaev A."/>
            <person name="Soop K."/>
            <person name="Spirin V."/>
            <person name="Szebenyi C."/>
            <person name="Tomsovsky M."/>
            <person name="Tulloss R.E."/>
            <person name="Uehling J."/>
            <person name="Grigoriev I.V."/>
            <person name="Vagvolgyi C."/>
            <person name="Papp T."/>
            <person name="Martin F.M."/>
            <person name="Miettinen O."/>
            <person name="Hibbett D.S."/>
            <person name="Nagy L.G."/>
        </authorList>
    </citation>
    <scope>NUCLEOTIDE SEQUENCE [LARGE SCALE GENOMIC DNA]</scope>
    <source>
        <strain evidence="7 8">CBS 121175</strain>
    </source>
</reference>
<dbReference type="EMBL" id="ML210319">
    <property type="protein sequence ID" value="TFK19919.1"/>
    <property type="molecule type" value="Genomic_DNA"/>
</dbReference>
<feature type="compositionally biased region" description="Polar residues" evidence="5">
    <location>
        <begin position="265"/>
        <end position="290"/>
    </location>
</feature>
<evidence type="ECO:0000256" key="1">
    <source>
        <dbReference type="ARBA" id="ARBA00022723"/>
    </source>
</evidence>
<dbReference type="GO" id="GO:0000209">
    <property type="term" value="P:protein polyubiquitination"/>
    <property type="evidence" value="ECO:0007669"/>
    <property type="project" value="InterPro"/>
</dbReference>
<organism evidence="7 8">
    <name type="scientific">Coprinopsis marcescibilis</name>
    <name type="common">Agaric fungus</name>
    <name type="synonym">Psathyrella marcescibilis</name>
    <dbReference type="NCBI Taxonomy" id="230819"/>
    <lineage>
        <taxon>Eukaryota</taxon>
        <taxon>Fungi</taxon>
        <taxon>Dikarya</taxon>
        <taxon>Basidiomycota</taxon>
        <taxon>Agaricomycotina</taxon>
        <taxon>Agaricomycetes</taxon>
        <taxon>Agaricomycetidae</taxon>
        <taxon>Agaricales</taxon>
        <taxon>Agaricineae</taxon>
        <taxon>Psathyrellaceae</taxon>
        <taxon>Coprinopsis</taxon>
    </lineage>
</organism>
<dbReference type="STRING" id="230819.A0A5C3KI64"/>
<evidence type="ECO:0000313" key="7">
    <source>
        <dbReference type="EMBL" id="TFK19919.1"/>
    </source>
</evidence>
<feature type="compositionally biased region" description="Polar residues" evidence="5">
    <location>
        <begin position="299"/>
        <end position="333"/>
    </location>
</feature>
<feature type="region of interest" description="Disordered" evidence="5">
    <location>
        <begin position="829"/>
        <end position="905"/>
    </location>
</feature>
<dbReference type="SMART" id="SM00356">
    <property type="entry name" value="ZnF_C3H1"/>
    <property type="match status" value="2"/>
</dbReference>
<dbReference type="AlphaFoldDB" id="A0A5C3KI64"/>
<evidence type="ECO:0000259" key="6">
    <source>
        <dbReference type="PROSITE" id="PS50103"/>
    </source>
</evidence>
<dbReference type="PANTHER" id="PTHR11224:SF10">
    <property type="entry name" value="IP09428P-RELATED"/>
    <property type="match status" value="1"/>
</dbReference>
<feature type="compositionally biased region" description="Polar residues" evidence="5">
    <location>
        <begin position="514"/>
        <end position="526"/>
    </location>
</feature>
<dbReference type="InterPro" id="IPR045072">
    <property type="entry name" value="MKRN-like"/>
</dbReference>
<evidence type="ECO:0000256" key="2">
    <source>
        <dbReference type="ARBA" id="ARBA00022771"/>
    </source>
</evidence>
<feature type="region of interest" description="Disordered" evidence="5">
    <location>
        <begin position="110"/>
        <end position="334"/>
    </location>
</feature>
<keyword evidence="2 4" id="KW-0863">Zinc-finger</keyword>
<keyword evidence="3 4" id="KW-0862">Zinc</keyword>
<gene>
    <name evidence="7" type="ORF">FA15DRAFT_708549</name>
</gene>
<dbReference type="Proteomes" id="UP000307440">
    <property type="component" value="Unassembled WGS sequence"/>
</dbReference>
<name>A0A5C3KI64_COPMA</name>
<dbReference type="GO" id="GO:0061630">
    <property type="term" value="F:ubiquitin protein ligase activity"/>
    <property type="evidence" value="ECO:0007669"/>
    <property type="project" value="InterPro"/>
</dbReference>
<feature type="compositionally biased region" description="Polar residues" evidence="5">
    <location>
        <begin position="652"/>
        <end position="661"/>
    </location>
</feature>
<dbReference type="OrthoDB" id="411372at2759"/>
<feature type="compositionally biased region" description="Low complexity" evidence="5">
    <location>
        <begin position="669"/>
        <end position="687"/>
    </location>
</feature>
<feature type="domain" description="C3H1-type" evidence="6">
    <location>
        <begin position="77"/>
        <end position="104"/>
    </location>
</feature>
<feature type="zinc finger region" description="C3H1-type" evidence="4">
    <location>
        <begin position="77"/>
        <end position="104"/>
    </location>
</feature>
<dbReference type="SUPFAM" id="SSF90229">
    <property type="entry name" value="CCCH zinc finger"/>
    <property type="match status" value="1"/>
</dbReference>
<dbReference type="PANTHER" id="PTHR11224">
    <property type="entry name" value="MAKORIN-RELATED"/>
    <property type="match status" value="1"/>
</dbReference>
<keyword evidence="8" id="KW-1185">Reference proteome</keyword>
<evidence type="ECO:0000256" key="4">
    <source>
        <dbReference type="PROSITE-ProRule" id="PRU00723"/>
    </source>
</evidence>
<feature type="compositionally biased region" description="Basic and acidic residues" evidence="5">
    <location>
        <begin position="1"/>
        <end position="34"/>
    </location>
</feature>